<gene>
    <name evidence="1" type="ORF">AJ78_05883</name>
</gene>
<evidence type="ECO:0000313" key="2">
    <source>
        <dbReference type="Proteomes" id="UP000182235"/>
    </source>
</evidence>
<dbReference type="VEuPathDB" id="FungiDB:AJ78_05883"/>
<keyword evidence="2" id="KW-1185">Reference proteome</keyword>
<protein>
    <submittedName>
        <fullName evidence="1">Uncharacterized protein</fullName>
    </submittedName>
</protein>
<proteinExistence type="predicted"/>
<name>A0A1J9QCM2_9EURO</name>
<sequence length="212" mass="23491">MQKQYRHGSRKVGDQPRQAAAVADITNNSKYFADVENPCSICNFGVHGTTGLEAQILAEFSVGRKAGRDAAGPVSDSTRGWIHFSQSQSPIRPDRLVQHPPAKIGQDDEPQTSHRAKKAIFRLNLWRNQHIKPGHPQIPGEYTPIRAKISTRLFDMASWGWFLQLAPLRHLGQSDPALLRNMSPVCLHSPDVALQHGAGALRAFSMDDIQTC</sequence>
<comment type="caution">
    <text evidence="1">The sequence shown here is derived from an EMBL/GenBank/DDBJ whole genome shotgun (WGS) entry which is preliminary data.</text>
</comment>
<dbReference type="EMBL" id="LGRN01000278">
    <property type="protein sequence ID" value="OJD13684.1"/>
    <property type="molecule type" value="Genomic_DNA"/>
</dbReference>
<dbReference type="AlphaFoldDB" id="A0A1J9QCM2"/>
<organism evidence="1 2">
    <name type="scientific">Emergomyces pasteurianus Ep9510</name>
    <dbReference type="NCBI Taxonomy" id="1447872"/>
    <lineage>
        <taxon>Eukaryota</taxon>
        <taxon>Fungi</taxon>
        <taxon>Dikarya</taxon>
        <taxon>Ascomycota</taxon>
        <taxon>Pezizomycotina</taxon>
        <taxon>Eurotiomycetes</taxon>
        <taxon>Eurotiomycetidae</taxon>
        <taxon>Onygenales</taxon>
        <taxon>Ajellomycetaceae</taxon>
        <taxon>Emergomyces</taxon>
    </lineage>
</organism>
<accession>A0A1J9QCM2</accession>
<evidence type="ECO:0000313" key="1">
    <source>
        <dbReference type="EMBL" id="OJD13684.1"/>
    </source>
</evidence>
<dbReference type="Proteomes" id="UP000182235">
    <property type="component" value="Unassembled WGS sequence"/>
</dbReference>
<reference evidence="1 2" key="1">
    <citation type="submission" date="2015-07" db="EMBL/GenBank/DDBJ databases">
        <title>Emmonsia species relationships and genome sequence.</title>
        <authorList>
            <consortium name="The Broad Institute Genomics Platform"/>
            <person name="Cuomo C.A."/>
            <person name="Munoz J.F."/>
            <person name="Imamovic A."/>
            <person name="Priest M.E."/>
            <person name="Young S."/>
            <person name="Clay O.K."/>
            <person name="McEwen J.G."/>
        </authorList>
    </citation>
    <scope>NUCLEOTIDE SEQUENCE [LARGE SCALE GENOMIC DNA]</scope>
    <source>
        <strain evidence="1 2">UAMH 9510</strain>
    </source>
</reference>